<dbReference type="PANTHER" id="PTHR16193">
    <property type="entry name" value="TETRATRICOPEPTIDE REPEAT PROTEIN 27"/>
    <property type="match status" value="1"/>
</dbReference>
<dbReference type="STRING" id="2070753.A0A3A2ZVY8"/>
<evidence type="ECO:0000313" key="5">
    <source>
        <dbReference type="Proteomes" id="UP000266188"/>
    </source>
</evidence>
<feature type="region of interest" description="Disordered" evidence="3">
    <location>
        <begin position="295"/>
        <end position="322"/>
    </location>
</feature>
<dbReference type="PANTHER" id="PTHR16193:SF0">
    <property type="entry name" value="TETRATRICOPEPTIDE REPEAT PROTEIN 27"/>
    <property type="match status" value="1"/>
</dbReference>
<dbReference type="Proteomes" id="UP000266188">
    <property type="component" value="Unassembled WGS sequence"/>
</dbReference>
<evidence type="ECO:0000256" key="1">
    <source>
        <dbReference type="ARBA" id="ARBA00022737"/>
    </source>
</evidence>
<dbReference type="EMBL" id="MVGC01000007">
    <property type="protein sequence ID" value="RJE27206.1"/>
    <property type="molecule type" value="Genomic_DNA"/>
</dbReference>
<sequence>MAESTGPYPSSLNTLFDQSSPLKGQYDPIRLADEEVVPILQLPLANTVFGHNASEDALNRIASGEISYTNFLAESAKSVSQTPIEGLTSEQQSSQLLHIGLAGLFSFLQSNVTGPPLAFNPADVVLPAALRSNKTVLRAVRAQIIRELSVDGEAAYKLTPNVELFAVAKALLVDAGILVENGPLVARTARMRVNFLHQKMLSEVTGTLQDAVYDDLDKLEKSVLGGNSCTNEKGRFLLERVAIHTHHGYDAKARQDLDQAARVRDFEFALTGRLGKRTKFQDRDISQLVVLAKSKDGNSTETSTSKAGEETQPTGPKNLDLNDDTLLESISFAKNNRNQEKAVTVQEESSLSPALASLDPGNQPILDPVDSAALLASHPQSQILLPKTD</sequence>
<evidence type="ECO:0000256" key="3">
    <source>
        <dbReference type="SAM" id="MobiDB-lite"/>
    </source>
</evidence>
<keyword evidence="5" id="KW-1185">Reference proteome</keyword>
<evidence type="ECO:0000313" key="4">
    <source>
        <dbReference type="EMBL" id="RJE27206.1"/>
    </source>
</evidence>
<evidence type="ECO:0000256" key="2">
    <source>
        <dbReference type="ARBA" id="ARBA00022803"/>
    </source>
</evidence>
<accession>A0A3A2ZVY8</accession>
<keyword evidence="2" id="KW-0802">TPR repeat</keyword>
<comment type="caution">
    <text evidence="4">The sequence shown here is derived from an EMBL/GenBank/DDBJ whole genome shotgun (WGS) entry which is preliminary data.</text>
</comment>
<dbReference type="OrthoDB" id="1936594at2759"/>
<organism evidence="4 5">
    <name type="scientific">Aspergillus sclerotialis</name>
    <dbReference type="NCBI Taxonomy" id="2070753"/>
    <lineage>
        <taxon>Eukaryota</taxon>
        <taxon>Fungi</taxon>
        <taxon>Dikarya</taxon>
        <taxon>Ascomycota</taxon>
        <taxon>Pezizomycotina</taxon>
        <taxon>Eurotiomycetes</taxon>
        <taxon>Eurotiomycetidae</taxon>
        <taxon>Eurotiales</taxon>
        <taxon>Aspergillaceae</taxon>
        <taxon>Aspergillus</taxon>
        <taxon>Aspergillus subgen. Polypaecilum</taxon>
    </lineage>
</organism>
<proteinExistence type="predicted"/>
<dbReference type="AlphaFoldDB" id="A0A3A2ZVY8"/>
<keyword evidence="1" id="KW-0677">Repeat</keyword>
<protein>
    <submittedName>
        <fullName evidence="4">Uncharacterized protein</fullName>
    </submittedName>
</protein>
<name>A0A3A2ZVY8_9EURO</name>
<gene>
    <name evidence="4" type="ORF">PHISCL_00447</name>
</gene>
<reference evidence="5" key="1">
    <citation type="submission" date="2017-02" db="EMBL/GenBank/DDBJ databases">
        <authorList>
            <person name="Tafer H."/>
            <person name="Lopandic K."/>
        </authorList>
    </citation>
    <scope>NUCLEOTIDE SEQUENCE [LARGE SCALE GENOMIC DNA]</scope>
    <source>
        <strain evidence="5">CBS 366.77</strain>
    </source>
</reference>
<feature type="compositionally biased region" description="Polar residues" evidence="3">
    <location>
        <begin position="299"/>
        <end position="315"/>
    </location>
</feature>
<dbReference type="InterPro" id="IPR044244">
    <property type="entry name" value="TTC27/Emw1"/>
</dbReference>